<protein>
    <submittedName>
        <fullName evidence="2">Uncharacterized protein</fullName>
    </submittedName>
</protein>
<evidence type="ECO:0000256" key="1">
    <source>
        <dbReference type="SAM" id="Phobius"/>
    </source>
</evidence>
<dbReference type="AlphaFoldDB" id="A0A7S0A465"/>
<evidence type="ECO:0000313" key="2">
    <source>
        <dbReference type="EMBL" id="CAD8352595.1"/>
    </source>
</evidence>
<organism evidence="2">
    <name type="scientific">Pyrodinium bahamense</name>
    <dbReference type="NCBI Taxonomy" id="73915"/>
    <lineage>
        <taxon>Eukaryota</taxon>
        <taxon>Sar</taxon>
        <taxon>Alveolata</taxon>
        <taxon>Dinophyceae</taxon>
        <taxon>Gonyaulacales</taxon>
        <taxon>Pyrocystaceae</taxon>
        <taxon>Pyrodinium</taxon>
    </lineage>
</organism>
<name>A0A7S0A465_9DINO</name>
<proteinExistence type="predicted"/>
<gene>
    <name evidence="2" type="ORF">PBAH0796_LOCUS7962</name>
</gene>
<keyword evidence="1" id="KW-0472">Membrane</keyword>
<reference evidence="2" key="1">
    <citation type="submission" date="2021-01" db="EMBL/GenBank/DDBJ databases">
        <authorList>
            <person name="Corre E."/>
            <person name="Pelletier E."/>
            <person name="Niang G."/>
            <person name="Scheremetjew M."/>
            <person name="Finn R."/>
            <person name="Kale V."/>
            <person name="Holt S."/>
            <person name="Cochrane G."/>
            <person name="Meng A."/>
            <person name="Brown T."/>
            <person name="Cohen L."/>
        </authorList>
    </citation>
    <scope>NUCLEOTIDE SEQUENCE</scope>
    <source>
        <strain evidence="2">Pbaha01</strain>
    </source>
</reference>
<keyword evidence="1" id="KW-1133">Transmembrane helix</keyword>
<dbReference type="EMBL" id="HBEG01013106">
    <property type="protein sequence ID" value="CAD8352595.1"/>
    <property type="molecule type" value="Transcribed_RNA"/>
</dbReference>
<keyword evidence="1" id="KW-0812">Transmembrane</keyword>
<feature type="transmembrane region" description="Helical" evidence="1">
    <location>
        <begin position="34"/>
        <end position="52"/>
    </location>
</feature>
<accession>A0A7S0A465</accession>
<sequence>MAGSATHERLASRIGTAVLDHIVRVEEQKLRQQALVYINSSLPSILLYLMLALQPFDRLAHLRWAMLIVGTLTCINAMVTKIAVRGGEAGVEHRVELAEHTCLVVRLVSHLTCITFDGDSTHTFLKLVSLCIHPLSSAKESNSPHSFKMYLVLHNLLVLLRFWNNLEGGAPWIVWTLVMDRMLLDWVHAKSEQMQTREELAVAHVELGELAEATTKKLFERFCDCTATLTDDFRIDEPAPQLAAMLGLQERQMVGRAFCSLLDFADLKCFLDHMELVAKEADARPDERVHSESIQVNLLDVYAQPVSVHIFSACFHDLDKKPTFYVGMSETWRPSRSRSKRQMHSHTVALRTAAVEQPKCSAKLQDGRLTPPEARIRARSTGAYEAHGALAVSGSSRMRNYSPRPSCVRRTSSTVCHEVQG</sequence>